<keyword evidence="3" id="KW-1185">Reference proteome</keyword>
<reference evidence="2 3" key="1">
    <citation type="journal article" date="2013" name="Mar. Genomics">
        <title>Expression of sulfatases in Rhodopirellula baltica and the diversity of sulfatases in the genus Rhodopirellula.</title>
        <authorList>
            <person name="Wegner C.E."/>
            <person name="Richter-Heitmann T."/>
            <person name="Klindworth A."/>
            <person name="Klockow C."/>
            <person name="Richter M."/>
            <person name="Achstetter T."/>
            <person name="Glockner F.O."/>
            <person name="Harder J."/>
        </authorList>
    </citation>
    <scope>NUCLEOTIDE SEQUENCE [LARGE SCALE GENOMIC DNA]</scope>
    <source>
        <strain evidence="2 3">SM41</strain>
    </source>
</reference>
<name>M5TXV0_9BACT</name>
<feature type="region of interest" description="Disordered" evidence="1">
    <location>
        <begin position="1"/>
        <end position="24"/>
    </location>
</feature>
<comment type="caution">
    <text evidence="2">The sequence shown here is derived from an EMBL/GenBank/DDBJ whole genome shotgun (WGS) entry which is preliminary data.</text>
</comment>
<evidence type="ECO:0000313" key="3">
    <source>
        <dbReference type="Proteomes" id="UP000011885"/>
    </source>
</evidence>
<dbReference type="AlphaFoldDB" id="M5TXV0"/>
<organism evidence="2 3">
    <name type="scientific">Rhodopirellula sallentina SM41</name>
    <dbReference type="NCBI Taxonomy" id="1263870"/>
    <lineage>
        <taxon>Bacteria</taxon>
        <taxon>Pseudomonadati</taxon>
        <taxon>Planctomycetota</taxon>
        <taxon>Planctomycetia</taxon>
        <taxon>Pirellulales</taxon>
        <taxon>Pirellulaceae</taxon>
        <taxon>Rhodopirellula</taxon>
    </lineage>
</organism>
<evidence type="ECO:0000313" key="2">
    <source>
        <dbReference type="EMBL" id="EMI54015.1"/>
    </source>
</evidence>
<dbReference type="Proteomes" id="UP000011885">
    <property type="component" value="Unassembled WGS sequence"/>
</dbReference>
<dbReference type="PATRIC" id="fig|1263870.3.peg.4822"/>
<gene>
    <name evidence="2" type="ORF">RSSM_04558</name>
</gene>
<accession>M5TXV0</accession>
<sequence length="382" mass="41692">MLAPSGKIPSEGSGDNSGPAQTAASNWTTQCTGIKTLHESRGCAVVELTGTFEPAVATASGPDDSHPNVPRRWQAQYRLDRGSRRLFYRVRFSPVAEEGLAIEEAWRRRPVLRVATAEPTPVVRAMMREKLVRTSARSFQTSLGYVIDEDERATLIASESSTIHRRSGDRFFDSLLTVDSADKIANGDTRHGWDTVSDDAKSGEAWSGWQSFAFGFDVKHPVAAAKSFAMGEPVWAVPIASNSGSLAKASPRGWLIHPSPSSLDVQIVDVGRVRDSGAAEDSDAKQGQPRELMALHLRVIQTASRAASASLRFCRDVDSVYEVSSLSRPFRRDTGNGELTLQRLAEISNPESIQQEGDRVRWSHPSHGVVHMVVLFEIGGRA</sequence>
<dbReference type="EMBL" id="ANOH01000313">
    <property type="protein sequence ID" value="EMI54015.1"/>
    <property type="molecule type" value="Genomic_DNA"/>
</dbReference>
<evidence type="ECO:0000256" key="1">
    <source>
        <dbReference type="SAM" id="MobiDB-lite"/>
    </source>
</evidence>
<feature type="compositionally biased region" description="Polar residues" evidence="1">
    <location>
        <begin position="13"/>
        <end position="24"/>
    </location>
</feature>
<proteinExistence type="predicted"/>
<protein>
    <submittedName>
        <fullName evidence="2">Uncharacterized protein</fullName>
    </submittedName>
</protein>